<dbReference type="GO" id="GO:0005506">
    <property type="term" value="F:iron ion binding"/>
    <property type="evidence" value="ECO:0007669"/>
    <property type="project" value="UniProtKB-ARBA"/>
</dbReference>
<dbReference type="Gene3D" id="2.60.120.620">
    <property type="entry name" value="q2cbj1_9rhob like domain"/>
    <property type="match status" value="1"/>
</dbReference>
<keyword evidence="2" id="KW-0223">Dioxygenase</keyword>
<reference evidence="2 3" key="1">
    <citation type="submission" date="2019-08" db="EMBL/GenBank/DDBJ databases">
        <title>Deep-cultivation of Planctomycetes and their phenomic and genomic characterization uncovers novel biology.</title>
        <authorList>
            <person name="Wiegand S."/>
            <person name="Jogler M."/>
            <person name="Boedeker C."/>
            <person name="Pinto D."/>
            <person name="Vollmers J."/>
            <person name="Rivas-Marin E."/>
            <person name="Kohn T."/>
            <person name="Peeters S.H."/>
            <person name="Heuer A."/>
            <person name="Rast P."/>
            <person name="Oberbeckmann S."/>
            <person name="Bunk B."/>
            <person name="Jeske O."/>
            <person name="Meyerdierks A."/>
            <person name="Storesund J.E."/>
            <person name="Kallscheuer N."/>
            <person name="Luecker S."/>
            <person name="Lage O.M."/>
            <person name="Pohl T."/>
            <person name="Merkel B.J."/>
            <person name="Hornburger P."/>
            <person name="Mueller R.-W."/>
            <person name="Bruemmer F."/>
            <person name="Labrenz M."/>
            <person name="Spormann A.M."/>
            <person name="Op den Camp H."/>
            <person name="Overmann J."/>
            <person name="Amann R."/>
            <person name="Jetten M.S.M."/>
            <person name="Mascher T."/>
            <person name="Medema M.H."/>
            <person name="Devos D.P."/>
            <person name="Kaster A.-K."/>
            <person name="Ovreas L."/>
            <person name="Rohde M."/>
            <person name="Galperin M.Y."/>
            <person name="Jogler C."/>
        </authorList>
    </citation>
    <scope>NUCLEOTIDE SEQUENCE [LARGE SCALE GENOMIC DNA]</scope>
    <source>
        <strain evidence="2 3">Pr1d</strain>
    </source>
</reference>
<evidence type="ECO:0000313" key="3">
    <source>
        <dbReference type="Proteomes" id="UP000323917"/>
    </source>
</evidence>
<name>A0A5B9Q210_9BACT</name>
<dbReference type="KEGG" id="bgok:Pr1d_02790"/>
<evidence type="ECO:0000313" key="2">
    <source>
        <dbReference type="EMBL" id="QEG33018.1"/>
    </source>
</evidence>
<keyword evidence="2" id="KW-0560">Oxidoreductase</keyword>
<comment type="cofactor">
    <cofactor evidence="1">
        <name>Fe(2+)</name>
        <dbReference type="ChEBI" id="CHEBI:29033"/>
    </cofactor>
</comment>
<dbReference type="EMBL" id="CP042913">
    <property type="protein sequence ID" value="QEG33018.1"/>
    <property type="molecule type" value="Genomic_DNA"/>
</dbReference>
<dbReference type="SUPFAM" id="SSF51197">
    <property type="entry name" value="Clavaminate synthase-like"/>
    <property type="match status" value="1"/>
</dbReference>
<gene>
    <name evidence="2" type="ORF">Pr1d_02790</name>
</gene>
<protein>
    <submittedName>
        <fullName evidence="2">Phytanoyl-CoA dioxygenase (PhyH)</fullName>
    </submittedName>
</protein>
<dbReference type="Proteomes" id="UP000323917">
    <property type="component" value="Chromosome"/>
</dbReference>
<dbReference type="PANTHER" id="PTHR20883">
    <property type="entry name" value="PHYTANOYL-COA DIOXYGENASE DOMAIN CONTAINING 1"/>
    <property type="match status" value="1"/>
</dbReference>
<keyword evidence="3" id="KW-1185">Reference proteome</keyword>
<dbReference type="GO" id="GO:0016706">
    <property type="term" value="F:2-oxoglutarate-dependent dioxygenase activity"/>
    <property type="evidence" value="ECO:0007669"/>
    <property type="project" value="UniProtKB-ARBA"/>
</dbReference>
<proteinExistence type="predicted"/>
<dbReference type="OrthoDB" id="9814777at2"/>
<organism evidence="2 3">
    <name type="scientific">Bythopirellula goksoeyrii</name>
    <dbReference type="NCBI Taxonomy" id="1400387"/>
    <lineage>
        <taxon>Bacteria</taxon>
        <taxon>Pseudomonadati</taxon>
        <taxon>Planctomycetota</taxon>
        <taxon>Planctomycetia</taxon>
        <taxon>Pirellulales</taxon>
        <taxon>Lacipirellulaceae</taxon>
        <taxon>Bythopirellula</taxon>
    </lineage>
</organism>
<dbReference type="Pfam" id="PF05721">
    <property type="entry name" value="PhyH"/>
    <property type="match status" value="1"/>
</dbReference>
<sequence length="421" mass="48360">METNFLHLRTTNIRRMFCSSIPQVSQPLVGKDPSLGHQANAGKLLSIVHLVAISMNMHPKLRPLWQRALILPALTFLFAYKALHLPRRILPRDLKAIVKNWHYSMFWTLIKSGLTQAYIDEPCTFDITGKHLPKAQVNPEFRMTEAEFDQFHRDGFIGPFDAFSQEEMAQLRKEMLAVEKEKSQTYGFVTPRDRHLESARLWECMNHPAIVERAAQLLGQDLLCWRTQLFYKGPGAPAIQFHQASTFMVEDYLDPAIYPPRTDEMFQLTVWVAVDDAVPENGCMQFIRGSHDRIHKIKFGGDEGFYNANFSLDFDRDPERVVTMPVKSGQFIIFTERCIHGSPANITDRYRLAFNLRIVPTNVPVLTGKEKYRSVYNGGKYLLNNWGVALLRGEDRLQLSKTVVPPRLQQNSTEDCYRAAA</sequence>
<dbReference type="PANTHER" id="PTHR20883:SF48">
    <property type="entry name" value="ECTOINE DIOXYGENASE"/>
    <property type="match status" value="1"/>
</dbReference>
<dbReference type="AlphaFoldDB" id="A0A5B9Q210"/>
<dbReference type="InterPro" id="IPR008775">
    <property type="entry name" value="Phytyl_CoA_dOase-like"/>
</dbReference>
<accession>A0A5B9Q210</accession>
<evidence type="ECO:0000256" key="1">
    <source>
        <dbReference type="ARBA" id="ARBA00001954"/>
    </source>
</evidence>